<accession>A0ABS5VSF8</accession>
<evidence type="ECO:0000259" key="2">
    <source>
        <dbReference type="Pfam" id="PF14534"/>
    </source>
</evidence>
<organism evidence="3 4">
    <name type="scientific">Chryseosolibacter indicus</name>
    <dbReference type="NCBI Taxonomy" id="2782351"/>
    <lineage>
        <taxon>Bacteria</taxon>
        <taxon>Pseudomonadati</taxon>
        <taxon>Bacteroidota</taxon>
        <taxon>Cytophagia</taxon>
        <taxon>Cytophagales</taxon>
        <taxon>Chryseotaleaceae</taxon>
        <taxon>Chryseosolibacter</taxon>
    </lineage>
</organism>
<proteinExistence type="predicted"/>
<evidence type="ECO:0000313" key="3">
    <source>
        <dbReference type="EMBL" id="MBT1704286.1"/>
    </source>
</evidence>
<gene>
    <name evidence="3" type="ORF">KK060_13410</name>
</gene>
<feature type="domain" description="DUF4440" evidence="2">
    <location>
        <begin position="174"/>
        <end position="278"/>
    </location>
</feature>
<feature type="signal peptide" evidence="1">
    <location>
        <begin position="1"/>
        <end position="19"/>
    </location>
</feature>
<dbReference type="RefSeq" id="WP_254154246.1">
    <property type="nucleotide sequence ID" value="NZ_JAHESD010000028.1"/>
</dbReference>
<reference evidence="3 4" key="1">
    <citation type="submission" date="2021-05" db="EMBL/GenBank/DDBJ databases">
        <title>A Polyphasic approach of four new species of the genus Ohtaekwangia: Ohtaekwangia histidinii sp. nov., Ohtaekwangia cretensis sp. nov., Ohtaekwangia indiensis sp. nov., Ohtaekwangia reichenbachii sp. nov. from diverse environment.</title>
        <authorList>
            <person name="Octaviana S."/>
        </authorList>
    </citation>
    <scope>NUCLEOTIDE SEQUENCE [LARGE SCALE GENOMIC DNA]</scope>
    <source>
        <strain evidence="3 4">PWU20</strain>
    </source>
</reference>
<keyword evidence="4" id="KW-1185">Reference proteome</keyword>
<evidence type="ECO:0000313" key="4">
    <source>
        <dbReference type="Proteomes" id="UP000772618"/>
    </source>
</evidence>
<dbReference type="Gene3D" id="3.10.450.50">
    <property type="match status" value="2"/>
</dbReference>
<dbReference type="PROSITE" id="PS51257">
    <property type="entry name" value="PROKAR_LIPOPROTEIN"/>
    <property type="match status" value="1"/>
</dbReference>
<dbReference type="InterPro" id="IPR032710">
    <property type="entry name" value="NTF2-like_dom_sf"/>
</dbReference>
<comment type="caution">
    <text evidence="3">The sequence shown here is derived from an EMBL/GenBank/DDBJ whole genome shotgun (WGS) entry which is preliminary data.</text>
</comment>
<evidence type="ECO:0000256" key="1">
    <source>
        <dbReference type="SAM" id="SignalP"/>
    </source>
</evidence>
<keyword evidence="1" id="KW-0732">Signal</keyword>
<dbReference type="Pfam" id="PF14534">
    <property type="entry name" value="DUF4440"/>
    <property type="match status" value="1"/>
</dbReference>
<feature type="chain" id="PRO_5046229169" evidence="1">
    <location>
        <begin position="20"/>
        <end position="285"/>
    </location>
</feature>
<dbReference type="EMBL" id="JAHESD010000028">
    <property type="protein sequence ID" value="MBT1704286.1"/>
    <property type="molecule type" value="Genomic_DNA"/>
</dbReference>
<protein>
    <submittedName>
        <fullName evidence="3">DUF4440 domain-containing protein</fullName>
    </submittedName>
</protein>
<name>A0ABS5VSF8_9BACT</name>
<dbReference type="InterPro" id="IPR027843">
    <property type="entry name" value="DUF4440"/>
</dbReference>
<dbReference type="SUPFAM" id="SSF54427">
    <property type="entry name" value="NTF2-like"/>
    <property type="match status" value="1"/>
</dbReference>
<sequence>MKYLLATSFLFFISCFSFAQHTSDKRLQSLVNAELAFSNLAKEKNTREAFLTFLSDSAITFGPGIRKGKKPYQDQKPNDAWLYWYPVYSDISASRDFGFNTGPWEFRPRKTDEKAVAFGHFVTMWQKQNDGKWKALIDIGISHAQLPEKPAWKTSTITLKKNSSAGLTKQEMIEIESTFIKSLTTEGHTAYNTVLSSEARLYRDGNIPFTSPAEITQYLTNQTTVPIYEAIDGAVAPSGDLAYVYGTAEVEVTKEGSTEKKQAYYMRIWKRENTNWKVVLDILTL</sequence>
<dbReference type="Proteomes" id="UP000772618">
    <property type="component" value="Unassembled WGS sequence"/>
</dbReference>